<proteinExistence type="predicted"/>
<organism evidence="1 2">
    <name type="scientific">Liparis tanakae</name>
    <name type="common">Tanaka's snailfish</name>
    <dbReference type="NCBI Taxonomy" id="230148"/>
    <lineage>
        <taxon>Eukaryota</taxon>
        <taxon>Metazoa</taxon>
        <taxon>Chordata</taxon>
        <taxon>Craniata</taxon>
        <taxon>Vertebrata</taxon>
        <taxon>Euteleostomi</taxon>
        <taxon>Actinopterygii</taxon>
        <taxon>Neopterygii</taxon>
        <taxon>Teleostei</taxon>
        <taxon>Neoteleostei</taxon>
        <taxon>Acanthomorphata</taxon>
        <taxon>Eupercaria</taxon>
        <taxon>Perciformes</taxon>
        <taxon>Cottioidei</taxon>
        <taxon>Cottales</taxon>
        <taxon>Liparidae</taxon>
        <taxon>Liparis</taxon>
    </lineage>
</organism>
<evidence type="ECO:0000313" key="1">
    <source>
        <dbReference type="EMBL" id="TNN69781.1"/>
    </source>
</evidence>
<dbReference type="Proteomes" id="UP000314294">
    <property type="component" value="Unassembled WGS sequence"/>
</dbReference>
<keyword evidence="2" id="KW-1185">Reference proteome</keyword>
<dbReference type="EMBL" id="SRLO01000171">
    <property type="protein sequence ID" value="TNN69781.1"/>
    <property type="molecule type" value="Genomic_DNA"/>
</dbReference>
<protein>
    <submittedName>
        <fullName evidence="1">Uncharacterized protein</fullName>
    </submittedName>
</protein>
<sequence>MLLCALLGQIRSSNPRRPEAALQHGCSVCDLAAGRRLTCCMKAGYDTMSMIKTSTATTRTEVMVTTIFRPPLPDMLSEMGSPDFSRGGMVAESTARYSRMKEVIGQPPLFQPTRLSLALVELMLVKSSCSLANCGSEEKIDSAASMISLMRPGPTAFWAVRVNLYQVPHFRFSRRVLMTTCCEEGPVPALLAACTTTLYCVNFFRSSSKMLSVVSPVVSRLMMVNWWLPPGLYSL</sequence>
<gene>
    <name evidence="1" type="ORF">EYF80_020013</name>
</gene>
<accession>A0A4Z2HW18</accession>
<name>A0A4Z2HW18_9TELE</name>
<dbReference type="AlphaFoldDB" id="A0A4Z2HW18"/>
<reference evidence="1 2" key="1">
    <citation type="submission" date="2019-03" db="EMBL/GenBank/DDBJ databases">
        <title>First draft genome of Liparis tanakae, snailfish: a comprehensive survey of snailfish specific genes.</title>
        <authorList>
            <person name="Kim W."/>
            <person name="Song I."/>
            <person name="Jeong J.-H."/>
            <person name="Kim D."/>
            <person name="Kim S."/>
            <person name="Ryu S."/>
            <person name="Song J.Y."/>
            <person name="Lee S.K."/>
        </authorList>
    </citation>
    <scope>NUCLEOTIDE SEQUENCE [LARGE SCALE GENOMIC DNA]</scope>
    <source>
        <tissue evidence="1">Muscle</tissue>
    </source>
</reference>
<comment type="caution">
    <text evidence="1">The sequence shown here is derived from an EMBL/GenBank/DDBJ whole genome shotgun (WGS) entry which is preliminary data.</text>
</comment>
<evidence type="ECO:0000313" key="2">
    <source>
        <dbReference type="Proteomes" id="UP000314294"/>
    </source>
</evidence>